<evidence type="ECO:0000256" key="5">
    <source>
        <dbReference type="ARBA" id="ARBA00022821"/>
    </source>
</evidence>
<evidence type="ECO:0000313" key="9">
    <source>
        <dbReference type="EMBL" id="GJN01077.1"/>
    </source>
</evidence>
<dbReference type="InterPro" id="IPR002182">
    <property type="entry name" value="NB-ARC"/>
</dbReference>
<dbReference type="FunFam" id="3.40.50.300:FF:001091">
    <property type="entry name" value="Probable disease resistance protein At1g61300"/>
    <property type="match status" value="1"/>
</dbReference>
<keyword evidence="4" id="KW-0547">Nucleotide-binding</keyword>
<dbReference type="Gene3D" id="1.20.5.4130">
    <property type="match status" value="1"/>
</dbReference>
<dbReference type="GO" id="GO:0042742">
    <property type="term" value="P:defense response to bacterium"/>
    <property type="evidence" value="ECO:0007669"/>
    <property type="project" value="UniProtKB-ARBA"/>
</dbReference>
<evidence type="ECO:0000256" key="2">
    <source>
        <dbReference type="ARBA" id="ARBA00022614"/>
    </source>
</evidence>
<dbReference type="CDD" id="cd14798">
    <property type="entry name" value="RX-CC_like"/>
    <property type="match status" value="1"/>
</dbReference>
<evidence type="ECO:0000256" key="3">
    <source>
        <dbReference type="ARBA" id="ARBA00022737"/>
    </source>
</evidence>
<evidence type="ECO:0000256" key="1">
    <source>
        <dbReference type="ARBA" id="ARBA00008894"/>
    </source>
</evidence>
<evidence type="ECO:0000259" key="8">
    <source>
        <dbReference type="Pfam" id="PF23559"/>
    </source>
</evidence>
<dbReference type="InterPro" id="IPR044974">
    <property type="entry name" value="Disease_R_plants"/>
</dbReference>
<dbReference type="InterPro" id="IPR058922">
    <property type="entry name" value="WHD_DRP"/>
</dbReference>
<dbReference type="EMBL" id="BQKI01000008">
    <property type="protein sequence ID" value="GJN01077.1"/>
    <property type="molecule type" value="Genomic_DNA"/>
</dbReference>
<reference evidence="9" key="1">
    <citation type="journal article" date="2018" name="DNA Res.">
        <title>Multiple hybrid de novo genome assembly of finger millet, an orphan allotetraploid crop.</title>
        <authorList>
            <person name="Hatakeyama M."/>
            <person name="Aluri S."/>
            <person name="Balachadran M.T."/>
            <person name="Sivarajan S.R."/>
            <person name="Patrignani A."/>
            <person name="Gruter S."/>
            <person name="Poveda L."/>
            <person name="Shimizu-Inatsugi R."/>
            <person name="Baeten J."/>
            <person name="Francoijs K.J."/>
            <person name="Nataraja K.N."/>
            <person name="Reddy Y.A.N."/>
            <person name="Phadnis S."/>
            <person name="Ravikumar R.L."/>
            <person name="Schlapbach R."/>
            <person name="Sreeman S.M."/>
            <person name="Shimizu K.K."/>
        </authorList>
    </citation>
    <scope>NUCLEOTIDE SEQUENCE</scope>
</reference>
<evidence type="ECO:0000259" key="7">
    <source>
        <dbReference type="Pfam" id="PF18052"/>
    </source>
</evidence>
<dbReference type="AlphaFoldDB" id="A0AAV5CT79"/>
<dbReference type="Proteomes" id="UP001054889">
    <property type="component" value="Unassembled WGS sequence"/>
</dbReference>
<dbReference type="InterPro" id="IPR042197">
    <property type="entry name" value="Apaf_helical"/>
</dbReference>
<name>A0AAV5CT79_ELECO</name>
<dbReference type="Gene3D" id="1.10.8.430">
    <property type="entry name" value="Helical domain of apoptotic protease-activating factors"/>
    <property type="match status" value="1"/>
</dbReference>
<proteinExistence type="inferred from homology"/>
<dbReference type="PRINTS" id="PR00364">
    <property type="entry name" value="DISEASERSIST"/>
</dbReference>
<dbReference type="FunFam" id="1.10.10.10:FF:000322">
    <property type="entry name" value="Probable disease resistance protein At1g63360"/>
    <property type="match status" value="1"/>
</dbReference>
<comment type="similarity">
    <text evidence="1">Belongs to the disease resistance NB-LRR family.</text>
</comment>
<dbReference type="InterPro" id="IPR041118">
    <property type="entry name" value="Rx_N"/>
</dbReference>
<dbReference type="InterPro" id="IPR027417">
    <property type="entry name" value="P-loop_NTPase"/>
</dbReference>
<feature type="domain" description="Disease resistance N-terminal" evidence="7">
    <location>
        <begin position="13"/>
        <end position="93"/>
    </location>
</feature>
<dbReference type="Pfam" id="PF23559">
    <property type="entry name" value="WHD_DRP"/>
    <property type="match status" value="1"/>
</dbReference>
<keyword evidence="10" id="KW-1185">Reference proteome</keyword>
<dbReference type="SUPFAM" id="SSF52540">
    <property type="entry name" value="P-loop containing nucleoside triphosphate hydrolases"/>
    <property type="match status" value="1"/>
</dbReference>
<feature type="domain" description="NB-ARC" evidence="6">
    <location>
        <begin position="180"/>
        <end position="350"/>
    </location>
</feature>
<dbReference type="InterPro" id="IPR036388">
    <property type="entry name" value="WH-like_DNA-bd_sf"/>
</dbReference>
<organism evidence="9 10">
    <name type="scientific">Eleusine coracana subsp. coracana</name>
    <dbReference type="NCBI Taxonomy" id="191504"/>
    <lineage>
        <taxon>Eukaryota</taxon>
        <taxon>Viridiplantae</taxon>
        <taxon>Streptophyta</taxon>
        <taxon>Embryophyta</taxon>
        <taxon>Tracheophyta</taxon>
        <taxon>Spermatophyta</taxon>
        <taxon>Magnoliopsida</taxon>
        <taxon>Liliopsida</taxon>
        <taxon>Poales</taxon>
        <taxon>Poaceae</taxon>
        <taxon>PACMAD clade</taxon>
        <taxon>Chloridoideae</taxon>
        <taxon>Cynodonteae</taxon>
        <taxon>Eleusininae</taxon>
        <taxon>Eleusine</taxon>
    </lineage>
</organism>
<dbReference type="Pfam" id="PF00931">
    <property type="entry name" value="NB-ARC"/>
    <property type="match status" value="1"/>
</dbReference>
<feature type="domain" description="Disease resistance protein winged helix" evidence="8">
    <location>
        <begin position="451"/>
        <end position="521"/>
    </location>
</feature>
<dbReference type="InterPro" id="IPR038005">
    <property type="entry name" value="RX-like_CC"/>
</dbReference>
<accession>A0AAV5CT79</accession>
<dbReference type="PANTHER" id="PTHR23155:SF1185">
    <property type="entry name" value="DISEASE RESISTANCE RPP8-LIKE PROTEIN 3-RELATED"/>
    <property type="match status" value="1"/>
</dbReference>
<dbReference type="GO" id="GO:0009626">
    <property type="term" value="P:plant-type hypersensitive response"/>
    <property type="evidence" value="ECO:0007669"/>
    <property type="project" value="UniProtKB-ARBA"/>
</dbReference>
<evidence type="ECO:0000259" key="6">
    <source>
        <dbReference type="Pfam" id="PF00931"/>
    </source>
</evidence>
<reference evidence="9" key="2">
    <citation type="submission" date="2021-12" db="EMBL/GenBank/DDBJ databases">
        <title>Resequencing data analysis of finger millet.</title>
        <authorList>
            <person name="Hatakeyama M."/>
            <person name="Aluri S."/>
            <person name="Balachadran M.T."/>
            <person name="Sivarajan S.R."/>
            <person name="Poveda L."/>
            <person name="Shimizu-Inatsugi R."/>
            <person name="Schlapbach R."/>
            <person name="Sreeman S.M."/>
            <person name="Shimizu K.K."/>
        </authorList>
    </citation>
    <scope>NUCLEOTIDE SEQUENCE</scope>
</reference>
<dbReference type="GO" id="GO:0002758">
    <property type="term" value="P:innate immune response-activating signaling pathway"/>
    <property type="evidence" value="ECO:0007669"/>
    <property type="project" value="UniProtKB-ARBA"/>
</dbReference>
<dbReference type="Gene3D" id="3.40.50.300">
    <property type="entry name" value="P-loop containing nucleotide triphosphate hydrolases"/>
    <property type="match status" value="1"/>
</dbReference>
<dbReference type="PANTHER" id="PTHR23155">
    <property type="entry name" value="DISEASE RESISTANCE PROTEIN RP"/>
    <property type="match status" value="1"/>
</dbReference>
<comment type="caution">
    <text evidence="9">The sequence shown here is derived from an EMBL/GenBank/DDBJ whole genome shotgun (WGS) entry which is preliminary data.</text>
</comment>
<keyword evidence="2" id="KW-0433">Leucine-rich repeat</keyword>
<sequence length="620" mass="70540">MIARKMAQQPIFALLDRIGSIAADEAKYLWGVSDKLESAKIKLLRMQAFLKDLDDKMLRGGGSAMARNLVSEVREVAYELEDVIDTANILQRDPKTSISGAISKYACFPIYLTHLHKLGTRIDSATARNKTIFEDFERHNIVASAIREVQQVYITEDDIVQHWRSVHPEFGEKVDVIRFDEQIEHIKSDLLDKHNRHLTVVSIVGPGGAGKSIMAKTVYGFAAVKGHFQVTSWITVSQRFIPRDLLKEVVKHTIGVQQAESLEKKSEEEVKKLLHDFLQRKLYLIVLDDVWSTAVWDIIRDAFPDEKNGSRVIFTTRNEVVAQHPHTRKKLYKPKLLDRKESTQLLLSMSLQEYMLDGNSNRSAAAEQSLDKLKELGEDLAVKCRGLPLALVVLGGYLRRNLDVAEWRRLTSSMDWHTMISGEKVIGAVLDLSYYDMPSNLRSCFMYATAFTEDFLIDIQVLIGLWIAEGFIPLVRGHTQNEVAVNYITKLVQRSMIQVRDSARSGTGRIQAIMVHDILRDWGIGRARREGFIRDCHVVDDVEAPYSEEVVESYRVVLHENMNEWNLGPRGGVALYYASISRDFTTRRPNCSTISVIYVCFTFTPHSALVIYICPRILTV</sequence>
<keyword evidence="3" id="KW-0677">Repeat</keyword>
<evidence type="ECO:0000313" key="10">
    <source>
        <dbReference type="Proteomes" id="UP001054889"/>
    </source>
</evidence>
<dbReference type="Pfam" id="PF18052">
    <property type="entry name" value="Rx_N"/>
    <property type="match status" value="1"/>
</dbReference>
<dbReference type="GO" id="GO:0043531">
    <property type="term" value="F:ADP binding"/>
    <property type="evidence" value="ECO:0007669"/>
    <property type="project" value="InterPro"/>
</dbReference>
<protein>
    <submittedName>
        <fullName evidence="9">Uncharacterized protein</fullName>
    </submittedName>
</protein>
<evidence type="ECO:0000256" key="4">
    <source>
        <dbReference type="ARBA" id="ARBA00022741"/>
    </source>
</evidence>
<dbReference type="Gene3D" id="1.10.10.10">
    <property type="entry name" value="Winged helix-like DNA-binding domain superfamily/Winged helix DNA-binding domain"/>
    <property type="match status" value="1"/>
</dbReference>
<gene>
    <name evidence="9" type="primary">ga18312</name>
    <name evidence="9" type="ORF">PR202_ga18312</name>
</gene>
<keyword evidence="5" id="KW-0611">Plant defense</keyword>